<dbReference type="InterPro" id="IPR033985">
    <property type="entry name" value="SusD-like_N"/>
</dbReference>
<name>A0ABR6KUR5_9BACT</name>
<protein>
    <recommendedName>
        <fullName evidence="11">RagB/SusD family nutrient uptake outer membrane protein</fullName>
    </recommendedName>
</protein>
<dbReference type="Pfam" id="PF14322">
    <property type="entry name" value="SusD-like_3"/>
    <property type="match status" value="1"/>
</dbReference>
<evidence type="ECO:0008006" key="11">
    <source>
        <dbReference type="Google" id="ProtNLM"/>
    </source>
</evidence>
<dbReference type="Gene3D" id="1.25.40.390">
    <property type="match status" value="1"/>
</dbReference>
<dbReference type="RefSeq" id="WP_183672543.1">
    <property type="nucleotide sequence ID" value="NZ_BMPB01000025.1"/>
</dbReference>
<dbReference type="PROSITE" id="PS51257">
    <property type="entry name" value="PROKAR_LIPOPROTEIN"/>
    <property type="match status" value="1"/>
</dbReference>
<feature type="chain" id="PRO_5046895269" description="RagB/SusD family nutrient uptake outer membrane protein" evidence="6">
    <location>
        <begin position="27"/>
        <end position="531"/>
    </location>
</feature>
<feature type="signal peptide" evidence="6">
    <location>
        <begin position="1"/>
        <end position="26"/>
    </location>
</feature>
<keyword evidence="10" id="KW-1185">Reference proteome</keyword>
<evidence type="ECO:0000259" key="7">
    <source>
        <dbReference type="Pfam" id="PF07980"/>
    </source>
</evidence>
<feature type="domain" description="SusD-like N-terminal" evidence="8">
    <location>
        <begin position="108"/>
        <end position="258"/>
    </location>
</feature>
<evidence type="ECO:0000256" key="2">
    <source>
        <dbReference type="ARBA" id="ARBA00006275"/>
    </source>
</evidence>
<evidence type="ECO:0000256" key="1">
    <source>
        <dbReference type="ARBA" id="ARBA00004442"/>
    </source>
</evidence>
<organism evidence="9 10">
    <name type="scientific">Parabacteroides faecis</name>
    <dbReference type="NCBI Taxonomy" id="1217282"/>
    <lineage>
        <taxon>Bacteria</taxon>
        <taxon>Pseudomonadati</taxon>
        <taxon>Bacteroidota</taxon>
        <taxon>Bacteroidia</taxon>
        <taxon>Bacteroidales</taxon>
        <taxon>Tannerellaceae</taxon>
        <taxon>Parabacteroides</taxon>
    </lineage>
</organism>
<keyword evidence="5" id="KW-0998">Cell outer membrane</keyword>
<evidence type="ECO:0000256" key="5">
    <source>
        <dbReference type="ARBA" id="ARBA00023237"/>
    </source>
</evidence>
<gene>
    <name evidence="9" type="ORF">GGQ57_005198</name>
</gene>
<proteinExistence type="inferred from homology"/>
<evidence type="ECO:0000313" key="9">
    <source>
        <dbReference type="EMBL" id="MBB4625246.1"/>
    </source>
</evidence>
<dbReference type="Proteomes" id="UP000533637">
    <property type="component" value="Unassembled WGS sequence"/>
</dbReference>
<dbReference type="InterPro" id="IPR011990">
    <property type="entry name" value="TPR-like_helical_dom_sf"/>
</dbReference>
<evidence type="ECO:0000259" key="8">
    <source>
        <dbReference type="Pfam" id="PF14322"/>
    </source>
</evidence>
<feature type="domain" description="RagB/SusD" evidence="7">
    <location>
        <begin position="353"/>
        <end position="530"/>
    </location>
</feature>
<comment type="similarity">
    <text evidence="2">Belongs to the SusD family.</text>
</comment>
<evidence type="ECO:0000256" key="3">
    <source>
        <dbReference type="ARBA" id="ARBA00022729"/>
    </source>
</evidence>
<dbReference type="InterPro" id="IPR012944">
    <property type="entry name" value="SusD_RagB_dom"/>
</dbReference>
<comment type="subcellular location">
    <subcellularLocation>
        <location evidence="1">Cell outer membrane</location>
    </subcellularLocation>
</comment>
<dbReference type="Pfam" id="PF07980">
    <property type="entry name" value="SusD_RagB"/>
    <property type="match status" value="1"/>
</dbReference>
<dbReference type="CDD" id="cd08977">
    <property type="entry name" value="SusD"/>
    <property type="match status" value="1"/>
</dbReference>
<keyword evidence="4" id="KW-0472">Membrane</keyword>
<accession>A0ABR6KUR5</accession>
<dbReference type="SUPFAM" id="SSF48452">
    <property type="entry name" value="TPR-like"/>
    <property type="match status" value="1"/>
</dbReference>
<sequence length="531" mass="59549">MLNRKLYKNISVVALGAALISLPLFTACESDVVDLSPVDKFSDLTAYGTPARCELSMIGAYDAAQCGMYINSDNGWQRGYPFGAASIQQGEMRGEDMNLTAVFYDYTYSATYNLSTANNVAMWETSFEAINRYNTVYAGQEYAGSNGILDEATANQYKGECLFLRALTYHNLMIHYALPYNVDGNNNYGMPLYTTAINTPEAIQEALQIGRSTVAETYAQILKDLDDAEQLLPDVITAGKISRASKGAAVALKTRVYLHMRNWAKVIEEAEKLEGGRFQLETDPVTPFTSSADNKESVFSIENSTEDNPDVNGSLGQMMSGRNGGRAIITSSPTVYNSKYWTKDDKRRNLLLYRESDKYYYCDKYQDPTSQDAWAPILRYSEVLLNEAEAAARSNNKTLALEKLNEVRDRSLANPAQESYKASDFADTKALLEAILWERRIEFHGEGRRWEDIHRLANDDLFPSGGIPAKIEYNNSKGVGAFVVNGEVKSEWYSSSKKFIPYTDKRFIWPIPLNDILRNPTLSKQQNAGWE</sequence>
<evidence type="ECO:0000313" key="10">
    <source>
        <dbReference type="Proteomes" id="UP000533637"/>
    </source>
</evidence>
<comment type="caution">
    <text evidence="9">The sequence shown here is derived from an EMBL/GenBank/DDBJ whole genome shotgun (WGS) entry which is preliminary data.</text>
</comment>
<reference evidence="9 10" key="1">
    <citation type="submission" date="2020-08" db="EMBL/GenBank/DDBJ databases">
        <title>Genomic Encyclopedia of Type Strains, Phase IV (KMG-IV): sequencing the most valuable type-strain genomes for metagenomic binning, comparative biology and taxonomic classification.</title>
        <authorList>
            <person name="Goeker M."/>
        </authorList>
    </citation>
    <scope>NUCLEOTIDE SEQUENCE [LARGE SCALE GENOMIC DNA]</scope>
    <source>
        <strain evidence="9 10">DSM 102983</strain>
    </source>
</reference>
<evidence type="ECO:0000256" key="4">
    <source>
        <dbReference type="ARBA" id="ARBA00023136"/>
    </source>
</evidence>
<keyword evidence="3 6" id="KW-0732">Signal</keyword>
<evidence type="ECO:0000256" key="6">
    <source>
        <dbReference type="SAM" id="SignalP"/>
    </source>
</evidence>
<dbReference type="EMBL" id="JACHOC010000016">
    <property type="protein sequence ID" value="MBB4625246.1"/>
    <property type="molecule type" value="Genomic_DNA"/>
</dbReference>